<dbReference type="FunFam" id="3.40.50.720:FF:000261">
    <property type="entry name" value="NADPH-dependent 1-acyldihydroxyacetone phosphate reductase"/>
    <property type="match status" value="1"/>
</dbReference>
<dbReference type="Gene3D" id="3.40.50.720">
    <property type="entry name" value="NAD(P)-binding Rossmann-like Domain"/>
    <property type="match status" value="1"/>
</dbReference>
<dbReference type="OrthoDB" id="2102561at2759"/>
<evidence type="ECO:0000256" key="1">
    <source>
        <dbReference type="ARBA" id="ARBA00006484"/>
    </source>
</evidence>
<sequence>MGSKKVAIVTGCSEGGIGNHLCQKLAKRDFIVYATSRSTSSTQNLVHPNIRRLALDVTSDSEVKSVVATVIEECGYVDVLVNNAGLLVASPIIDWKSDDIKDLYDTNVISVVRLCREVVPHMAKRKSGTIVNMGSIVAEFSTPWTGIYDSSKAAIHSLTEVLRMECKPFNIHVMLVVPGAVQSRLFDRQDDFTLPSTSIYGDFLHNIRQRLDAGKNKSTMPTDVFAEKLVAKVIQNHPPHYFSAGGLLTIFRLVGLLPRSVYLFIIWRMFSKSK</sequence>
<dbReference type="EMBL" id="JACAZI010000032">
    <property type="protein sequence ID" value="KAF7330993.1"/>
    <property type="molecule type" value="Genomic_DNA"/>
</dbReference>
<dbReference type="GO" id="GO:0016491">
    <property type="term" value="F:oxidoreductase activity"/>
    <property type="evidence" value="ECO:0007669"/>
    <property type="project" value="UniProtKB-KW"/>
</dbReference>
<dbReference type="PANTHER" id="PTHR44169">
    <property type="entry name" value="NADPH-DEPENDENT 1-ACYLDIHYDROXYACETONE PHOSPHATE REDUCTASE"/>
    <property type="match status" value="1"/>
</dbReference>
<comment type="caution">
    <text evidence="4">The sequence shown here is derived from an EMBL/GenBank/DDBJ whole genome shotgun (WGS) entry which is preliminary data.</text>
</comment>
<dbReference type="PRINTS" id="PR00081">
    <property type="entry name" value="GDHRDH"/>
</dbReference>
<protein>
    <submittedName>
        <fullName evidence="4">NAD-binding protein</fullName>
    </submittedName>
</protein>
<evidence type="ECO:0000256" key="3">
    <source>
        <dbReference type="RuleBase" id="RU000363"/>
    </source>
</evidence>
<dbReference type="GO" id="GO:0005783">
    <property type="term" value="C:endoplasmic reticulum"/>
    <property type="evidence" value="ECO:0007669"/>
    <property type="project" value="TreeGrafter"/>
</dbReference>
<dbReference type="Proteomes" id="UP000620124">
    <property type="component" value="Unassembled WGS sequence"/>
</dbReference>
<dbReference type="InterPro" id="IPR002347">
    <property type="entry name" value="SDR_fam"/>
</dbReference>
<proteinExistence type="inferred from homology"/>
<gene>
    <name evidence="4" type="ORF">MVEN_02439400</name>
</gene>
<evidence type="ECO:0000313" key="4">
    <source>
        <dbReference type="EMBL" id="KAF7330993.1"/>
    </source>
</evidence>
<name>A0A8H6WYF0_9AGAR</name>
<keyword evidence="2" id="KW-0560">Oxidoreductase</keyword>
<dbReference type="PANTHER" id="PTHR44169:SF6">
    <property type="entry name" value="NADPH-DEPENDENT 1-ACYLDIHYDROXYACETONE PHOSPHATE REDUCTASE"/>
    <property type="match status" value="1"/>
</dbReference>
<dbReference type="AlphaFoldDB" id="A0A8H6WYF0"/>
<dbReference type="SUPFAM" id="SSF51735">
    <property type="entry name" value="NAD(P)-binding Rossmann-fold domains"/>
    <property type="match status" value="1"/>
</dbReference>
<keyword evidence="5" id="KW-1185">Reference proteome</keyword>
<dbReference type="Pfam" id="PF00106">
    <property type="entry name" value="adh_short"/>
    <property type="match status" value="1"/>
</dbReference>
<accession>A0A8H6WYF0</accession>
<reference evidence="4" key="1">
    <citation type="submission" date="2020-05" db="EMBL/GenBank/DDBJ databases">
        <title>Mycena genomes resolve the evolution of fungal bioluminescence.</title>
        <authorList>
            <person name="Tsai I.J."/>
        </authorList>
    </citation>
    <scope>NUCLEOTIDE SEQUENCE</scope>
    <source>
        <strain evidence="4">CCC161011</strain>
    </source>
</reference>
<evidence type="ECO:0000256" key="2">
    <source>
        <dbReference type="ARBA" id="ARBA00023002"/>
    </source>
</evidence>
<organism evidence="4 5">
    <name type="scientific">Mycena venus</name>
    <dbReference type="NCBI Taxonomy" id="2733690"/>
    <lineage>
        <taxon>Eukaryota</taxon>
        <taxon>Fungi</taxon>
        <taxon>Dikarya</taxon>
        <taxon>Basidiomycota</taxon>
        <taxon>Agaricomycotina</taxon>
        <taxon>Agaricomycetes</taxon>
        <taxon>Agaricomycetidae</taxon>
        <taxon>Agaricales</taxon>
        <taxon>Marasmiineae</taxon>
        <taxon>Mycenaceae</taxon>
        <taxon>Mycena</taxon>
    </lineage>
</organism>
<dbReference type="InterPro" id="IPR036291">
    <property type="entry name" value="NAD(P)-bd_dom_sf"/>
</dbReference>
<dbReference type="CDD" id="cd05374">
    <property type="entry name" value="17beta-HSD-like_SDR_c"/>
    <property type="match status" value="1"/>
</dbReference>
<dbReference type="PRINTS" id="PR00080">
    <property type="entry name" value="SDRFAMILY"/>
</dbReference>
<comment type="similarity">
    <text evidence="1 3">Belongs to the short-chain dehydrogenases/reductases (SDR) family.</text>
</comment>
<evidence type="ECO:0000313" key="5">
    <source>
        <dbReference type="Proteomes" id="UP000620124"/>
    </source>
</evidence>